<organism evidence="8 9">
    <name type="scientific">Fervidicella metallireducens AeB</name>
    <dbReference type="NCBI Taxonomy" id="1403537"/>
    <lineage>
        <taxon>Bacteria</taxon>
        <taxon>Bacillati</taxon>
        <taxon>Bacillota</taxon>
        <taxon>Clostridia</taxon>
        <taxon>Eubacteriales</taxon>
        <taxon>Clostridiaceae</taxon>
        <taxon>Fervidicella</taxon>
    </lineage>
</organism>
<dbReference type="RefSeq" id="WP_035379203.1">
    <property type="nucleotide sequence ID" value="NZ_AZQP01000015.1"/>
</dbReference>
<dbReference type="InterPro" id="IPR058639">
    <property type="entry name" value="BSH_YknX-like"/>
</dbReference>
<keyword evidence="9" id="KW-1185">Reference proteome</keyword>
<dbReference type="InterPro" id="IPR058637">
    <property type="entry name" value="YknX-like_C"/>
</dbReference>
<evidence type="ECO:0000313" key="9">
    <source>
        <dbReference type="Proteomes" id="UP000019681"/>
    </source>
</evidence>
<keyword evidence="3 4" id="KW-0175">Coiled coil</keyword>
<comment type="subcellular location">
    <subcellularLocation>
        <location evidence="1">Cell envelope</location>
    </subcellularLocation>
</comment>
<evidence type="ECO:0000259" key="6">
    <source>
        <dbReference type="Pfam" id="PF25984"/>
    </source>
</evidence>
<dbReference type="PANTHER" id="PTHR32347">
    <property type="entry name" value="EFFLUX SYSTEM COMPONENT YKNX-RELATED"/>
    <property type="match status" value="1"/>
</dbReference>
<feature type="transmembrane region" description="Helical" evidence="5">
    <location>
        <begin position="6"/>
        <end position="24"/>
    </location>
</feature>
<gene>
    <name evidence="8" type="ORF">Q428_06480</name>
</gene>
<evidence type="ECO:0000256" key="4">
    <source>
        <dbReference type="SAM" id="Coils"/>
    </source>
</evidence>
<feature type="coiled-coil region" evidence="4">
    <location>
        <begin position="91"/>
        <end position="139"/>
    </location>
</feature>
<dbReference type="Gene3D" id="2.40.50.100">
    <property type="match status" value="1"/>
</dbReference>
<dbReference type="InterPro" id="IPR050465">
    <property type="entry name" value="UPF0194_transport"/>
</dbReference>
<dbReference type="Gene3D" id="2.40.420.20">
    <property type="match status" value="1"/>
</dbReference>
<name>A0A017RWB7_9CLOT</name>
<evidence type="ECO:0000313" key="8">
    <source>
        <dbReference type="EMBL" id="EYE88694.1"/>
    </source>
</evidence>
<dbReference type="PANTHER" id="PTHR32347:SF14">
    <property type="entry name" value="EFFLUX SYSTEM COMPONENT YKNX-RELATED"/>
    <property type="match status" value="1"/>
</dbReference>
<dbReference type="AlphaFoldDB" id="A0A017RWB7"/>
<dbReference type="Pfam" id="PF25989">
    <property type="entry name" value="YknX_C"/>
    <property type="match status" value="1"/>
</dbReference>
<comment type="similarity">
    <text evidence="2">Belongs to the membrane fusion protein (MFP) (TC 8.A.1) family.</text>
</comment>
<evidence type="ECO:0000256" key="5">
    <source>
        <dbReference type="SAM" id="Phobius"/>
    </source>
</evidence>
<protein>
    <submittedName>
        <fullName evidence="8">Macrolide ABC transporter</fullName>
    </submittedName>
</protein>
<dbReference type="Gene3D" id="2.40.30.170">
    <property type="match status" value="1"/>
</dbReference>
<dbReference type="NCBIfam" id="TIGR01730">
    <property type="entry name" value="RND_mfp"/>
    <property type="match status" value="1"/>
</dbReference>
<dbReference type="EMBL" id="AZQP01000015">
    <property type="protein sequence ID" value="EYE88694.1"/>
    <property type="molecule type" value="Genomic_DNA"/>
</dbReference>
<comment type="caution">
    <text evidence="8">The sequence shown here is derived from an EMBL/GenBank/DDBJ whole genome shotgun (WGS) entry which is preliminary data.</text>
</comment>
<evidence type="ECO:0000256" key="1">
    <source>
        <dbReference type="ARBA" id="ARBA00004196"/>
    </source>
</evidence>
<keyword evidence="5" id="KW-0812">Transmembrane</keyword>
<proteinExistence type="inferred from homology"/>
<dbReference type="Proteomes" id="UP000019681">
    <property type="component" value="Unassembled WGS sequence"/>
</dbReference>
<dbReference type="STRING" id="1403537.Q428_06480"/>
<evidence type="ECO:0000256" key="3">
    <source>
        <dbReference type="ARBA" id="ARBA00023054"/>
    </source>
</evidence>
<sequence length="385" mass="42359">MKKRVFIWSLIVIILAGMPILMKIKRNKGELIKVRTAVAETGEIKAYLSTTGTVESKNKKVYYGNQGRIEKINVKVGDRVKKGDILIVFEKQDLSIQVKQAQIQYENALLQRKELINQNESIKRKMIELDKQIAELEKSSNIADKTKLESLKQQRSTISLISDEKLKQSENAVSLAKLSLEAARQNASKSSFSIISETNGVVTEINAVEGGLNSGAQPLIVVQDIENLNVVLSLGKYDMDKVIMGQEAIIKTGNNSYKGRISFIEPAAKTKISATGSETSLGIVIEVLEKSPKLTIGFDVDVDILVGRKNNIVKIPVESIKTEKGNRNLVFVVENNVAHQRTVEIGIQSDTEVEVKSGVINGEKIVLNPSTSVSDGTKVLEESGR</sequence>
<dbReference type="InterPro" id="IPR006143">
    <property type="entry name" value="RND_pump_MFP"/>
</dbReference>
<feature type="domain" description="YknX-like C-terminal permuted SH3-like" evidence="7">
    <location>
        <begin position="313"/>
        <end position="379"/>
    </location>
</feature>
<evidence type="ECO:0000256" key="2">
    <source>
        <dbReference type="ARBA" id="ARBA00009477"/>
    </source>
</evidence>
<keyword evidence="5" id="KW-0472">Membrane</keyword>
<keyword evidence="5" id="KW-1133">Transmembrane helix</keyword>
<dbReference type="Gene3D" id="1.10.287.470">
    <property type="entry name" value="Helix hairpin bin"/>
    <property type="match status" value="1"/>
</dbReference>
<feature type="domain" description="YknX-like barrel-sandwich hybrid" evidence="6">
    <location>
        <begin position="60"/>
        <end position="221"/>
    </location>
</feature>
<reference evidence="8 9" key="1">
    <citation type="journal article" date="2014" name="Genome Announc.">
        <title>Draft Genome Sequence of Fervidicella metallireducens Strain AeBT, an Iron-Reducing Thermoanaerobe from the Great Artesian Basin.</title>
        <authorList>
            <person name="Patel B.K."/>
        </authorList>
    </citation>
    <scope>NUCLEOTIDE SEQUENCE [LARGE SCALE GENOMIC DNA]</scope>
    <source>
        <strain evidence="8 9">AeB</strain>
    </source>
</reference>
<dbReference type="OrthoDB" id="11589at2"/>
<evidence type="ECO:0000259" key="7">
    <source>
        <dbReference type="Pfam" id="PF25989"/>
    </source>
</evidence>
<dbReference type="Pfam" id="PF25984">
    <property type="entry name" value="BSH_YknX"/>
    <property type="match status" value="1"/>
</dbReference>
<dbReference type="GO" id="GO:0016020">
    <property type="term" value="C:membrane"/>
    <property type="evidence" value="ECO:0007669"/>
    <property type="project" value="InterPro"/>
</dbReference>
<accession>A0A017RWB7</accession>
<dbReference type="GO" id="GO:0030313">
    <property type="term" value="C:cell envelope"/>
    <property type="evidence" value="ECO:0007669"/>
    <property type="project" value="UniProtKB-SubCell"/>
</dbReference>
<dbReference type="GO" id="GO:0022857">
    <property type="term" value="F:transmembrane transporter activity"/>
    <property type="evidence" value="ECO:0007669"/>
    <property type="project" value="InterPro"/>
</dbReference>